<keyword evidence="2" id="KW-1185">Reference proteome</keyword>
<evidence type="ECO:0000313" key="2">
    <source>
        <dbReference type="Proteomes" id="UP000244855"/>
    </source>
</evidence>
<name>A0A2V1DZF4_9PLEO</name>
<accession>A0A2V1DZF4</accession>
<protein>
    <submittedName>
        <fullName evidence="1">Uncharacterized protein</fullName>
    </submittedName>
</protein>
<dbReference type="Proteomes" id="UP000244855">
    <property type="component" value="Unassembled WGS sequence"/>
</dbReference>
<gene>
    <name evidence="1" type="ORF">DM02DRAFT_652662</name>
</gene>
<proteinExistence type="predicted"/>
<reference evidence="1 2" key="1">
    <citation type="journal article" date="2018" name="Sci. Rep.">
        <title>Comparative genomics provides insights into the lifestyle and reveals functional heterogeneity of dark septate endophytic fungi.</title>
        <authorList>
            <person name="Knapp D.G."/>
            <person name="Nemeth J.B."/>
            <person name="Barry K."/>
            <person name="Hainaut M."/>
            <person name="Henrissat B."/>
            <person name="Johnson J."/>
            <person name="Kuo A."/>
            <person name="Lim J.H.P."/>
            <person name="Lipzen A."/>
            <person name="Nolan M."/>
            <person name="Ohm R.A."/>
            <person name="Tamas L."/>
            <person name="Grigoriev I.V."/>
            <person name="Spatafora J.W."/>
            <person name="Nagy L.G."/>
            <person name="Kovacs G.M."/>
        </authorList>
    </citation>
    <scope>NUCLEOTIDE SEQUENCE [LARGE SCALE GENOMIC DNA]</scope>
    <source>
        <strain evidence="1 2">DSE2036</strain>
    </source>
</reference>
<sequence>MVSNKRAKNDSDAIFPTFNQFSGITIPITAGQLQPSDNHDNQLGETETFHIHKSLICDDSEFFKAAVGIGALVAIGTPKHTIC</sequence>
<dbReference type="EMBL" id="KZ805332">
    <property type="protein sequence ID" value="PVI03386.1"/>
    <property type="molecule type" value="Genomic_DNA"/>
</dbReference>
<dbReference type="AlphaFoldDB" id="A0A2V1DZF4"/>
<organism evidence="1 2">
    <name type="scientific">Periconia macrospinosa</name>
    <dbReference type="NCBI Taxonomy" id="97972"/>
    <lineage>
        <taxon>Eukaryota</taxon>
        <taxon>Fungi</taxon>
        <taxon>Dikarya</taxon>
        <taxon>Ascomycota</taxon>
        <taxon>Pezizomycotina</taxon>
        <taxon>Dothideomycetes</taxon>
        <taxon>Pleosporomycetidae</taxon>
        <taxon>Pleosporales</taxon>
        <taxon>Massarineae</taxon>
        <taxon>Periconiaceae</taxon>
        <taxon>Periconia</taxon>
    </lineage>
</organism>
<evidence type="ECO:0000313" key="1">
    <source>
        <dbReference type="EMBL" id="PVI03386.1"/>
    </source>
</evidence>